<dbReference type="Proteomes" id="UP000535838">
    <property type="component" value="Unassembled WGS sequence"/>
</dbReference>
<dbReference type="AlphaFoldDB" id="A0A841T3T8"/>
<protein>
    <submittedName>
        <fullName evidence="2">Uncharacterized protein</fullName>
    </submittedName>
</protein>
<dbReference type="EMBL" id="JACJVQ010000019">
    <property type="protein sequence ID" value="MBB6636730.1"/>
    <property type="molecule type" value="Genomic_DNA"/>
</dbReference>
<dbReference type="Pfam" id="PF19610">
    <property type="entry name" value="DUF6115"/>
    <property type="match status" value="1"/>
</dbReference>
<dbReference type="Gene3D" id="1.10.10.60">
    <property type="entry name" value="Homeodomain-like"/>
    <property type="match status" value="1"/>
</dbReference>
<accession>A0A841T3T8</accession>
<dbReference type="InterPro" id="IPR046118">
    <property type="entry name" value="DUF6115"/>
</dbReference>
<sequence>MEPWISIVITGAAIAGYGLLIPKNASASKTDSSGFQGEAAYDQLLEDLEAENRELIDAVSEFKREQDATVDKLSRRIRDLERQMTEWSDRDRQAASRASAAAPTIASAQEEAAAGLAEAGPVAAPAAANAQGASMERASAKAEEGNGNGERNGNGEEALPSGPVSIRTRYSALLELYERGRSIEQIAKELNMNKGEIQLILQLARREDNPHA</sequence>
<evidence type="ECO:0000313" key="3">
    <source>
        <dbReference type="Proteomes" id="UP000535838"/>
    </source>
</evidence>
<keyword evidence="3" id="KW-1185">Reference proteome</keyword>
<gene>
    <name evidence="2" type="ORF">H7B67_21605</name>
</gene>
<feature type="compositionally biased region" description="Low complexity" evidence="1">
    <location>
        <begin position="95"/>
        <end position="106"/>
    </location>
</feature>
<organism evidence="2 3">
    <name type="scientific">Cohnella thailandensis</name>
    <dbReference type="NCBI Taxonomy" id="557557"/>
    <lineage>
        <taxon>Bacteria</taxon>
        <taxon>Bacillati</taxon>
        <taxon>Bacillota</taxon>
        <taxon>Bacilli</taxon>
        <taxon>Bacillales</taxon>
        <taxon>Paenibacillaceae</taxon>
        <taxon>Cohnella</taxon>
    </lineage>
</organism>
<evidence type="ECO:0000313" key="2">
    <source>
        <dbReference type="EMBL" id="MBB6636730.1"/>
    </source>
</evidence>
<proteinExistence type="predicted"/>
<feature type="region of interest" description="Disordered" evidence="1">
    <location>
        <begin position="84"/>
        <end position="106"/>
    </location>
</feature>
<feature type="compositionally biased region" description="Basic and acidic residues" evidence="1">
    <location>
        <begin position="84"/>
        <end position="94"/>
    </location>
</feature>
<reference evidence="2 3" key="1">
    <citation type="submission" date="2020-08" db="EMBL/GenBank/DDBJ databases">
        <title>Cohnella phylogeny.</title>
        <authorList>
            <person name="Dunlap C."/>
        </authorList>
    </citation>
    <scope>NUCLEOTIDE SEQUENCE [LARGE SCALE GENOMIC DNA]</scope>
    <source>
        <strain evidence="2 3">DSM 25241</strain>
    </source>
</reference>
<comment type="caution">
    <text evidence="2">The sequence shown here is derived from an EMBL/GenBank/DDBJ whole genome shotgun (WGS) entry which is preliminary data.</text>
</comment>
<feature type="region of interest" description="Disordered" evidence="1">
    <location>
        <begin position="127"/>
        <end position="162"/>
    </location>
</feature>
<evidence type="ECO:0000256" key="1">
    <source>
        <dbReference type="SAM" id="MobiDB-lite"/>
    </source>
</evidence>
<name>A0A841T3T8_9BACL</name>
<dbReference type="RefSeq" id="WP_185121935.1">
    <property type="nucleotide sequence ID" value="NZ_JACJVQ010000019.1"/>
</dbReference>